<sequence length="98" mass="11212">MTFRQDINALRAIAVLVVVIFHFNPDWLPGGFIGVDVFFVISGFLMTGIIFRGFEKETFRLGAFYLARAIALFQPYLCCALPYCVLAGCIYRRRTTKY</sequence>
<dbReference type="InterPro" id="IPR050879">
    <property type="entry name" value="Acyltransferase_3"/>
</dbReference>
<keyword evidence="1" id="KW-0472">Membrane</keyword>
<dbReference type="AlphaFoldDB" id="A0A090QSF8"/>
<comment type="caution">
    <text evidence="3">The sequence shown here is derived from an EMBL/GenBank/DDBJ whole genome shotgun (WGS) entry which is preliminary data.</text>
</comment>
<feature type="transmembrane region" description="Helical" evidence="1">
    <location>
        <begin position="63"/>
        <end position="83"/>
    </location>
</feature>
<evidence type="ECO:0000313" key="4">
    <source>
        <dbReference type="Proteomes" id="UP000029227"/>
    </source>
</evidence>
<dbReference type="Pfam" id="PF01757">
    <property type="entry name" value="Acyl_transf_3"/>
    <property type="match status" value="1"/>
</dbReference>
<dbReference type="STRING" id="754436.JCM19237_3586"/>
<dbReference type="GO" id="GO:0016747">
    <property type="term" value="F:acyltransferase activity, transferring groups other than amino-acyl groups"/>
    <property type="evidence" value="ECO:0007669"/>
    <property type="project" value="InterPro"/>
</dbReference>
<gene>
    <name evidence="3" type="ORF">JCM19237_3586</name>
</gene>
<dbReference type="GO" id="GO:0016020">
    <property type="term" value="C:membrane"/>
    <property type="evidence" value="ECO:0007669"/>
    <property type="project" value="TreeGrafter"/>
</dbReference>
<dbReference type="EMBL" id="BBMN01000006">
    <property type="protein sequence ID" value="GAL05203.1"/>
    <property type="molecule type" value="Genomic_DNA"/>
</dbReference>
<evidence type="ECO:0000259" key="2">
    <source>
        <dbReference type="Pfam" id="PF01757"/>
    </source>
</evidence>
<feature type="transmembrane region" description="Helical" evidence="1">
    <location>
        <begin position="7"/>
        <end position="24"/>
    </location>
</feature>
<dbReference type="GO" id="GO:0009103">
    <property type="term" value="P:lipopolysaccharide biosynthetic process"/>
    <property type="evidence" value="ECO:0007669"/>
    <property type="project" value="TreeGrafter"/>
</dbReference>
<reference evidence="3 4" key="1">
    <citation type="journal article" date="2014" name="Genome Announc.">
        <title>Draft Genome Sequences of Two Vibrionaceae Species, Vibrio ponticus C121 and Photobacterium aphoticum C119, Isolated as Coral Reef Microbiota.</title>
        <authorList>
            <person name="Al-saari N."/>
            <person name="Meirelles P.M."/>
            <person name="Mino S."/>
            <person name="Suda W."/>
            <person name="Oshima K."/>
            <person name="Hattori M."/>
            <person name="Ohkuma M."/>
            <person name="Thompson F.L."/>
            <person name="Gomez-Gil B."/>
            <person name="Sawabe T."/>
            <person name="Sawabe T."/>
        </authorList>
    </citation>
    <scope>NUCLEOTIDE SEQUENCE [LARGE SCALE GENOMIC DNA]</scope>
    <source>
        <strain evidence="3 4">JCM 19237</strain>
    </source>
</reference>
<dbReference type="eggNOG" id="COG1835">
    <property type="taxonomic scope" value="Bacteria"/>
</dbReference>
<evidence type="ECO:0000256" key="1">
    <source>
        <dbReference type="SAM" id="Phobius"/>
    </source>
</evidence>
<dbReference type="Proteomes" id="UP000029227">
    <property type="component" value="Unassembled WGS sequence"/>
</dbReference>
<proteinExistence type="predicted"/>
<dbReference type="InterPro" id="IPR002656">
    <property type="entry name" value="Acyl_transf_3_dom"/>
</dbReference>
<keyword evidence="1" id="KW-1133">Transmembrane helix</keyword>
<name>A0A090QSF8_9GAMM</name>
<accession>A0A090QSF8</accession>
<feature type="transmembrane region" description="Helical" evidence="1">
    <location>
        <begin position="30"/>
        <end position="51"/>
    </location>
</feature>
<evidence type="ECO:0000313" key="3">
    <source>
        <dbReference type="EMBL" id="GAL05203.1"/>
    </source>
</evidence>
<keyword evidence="1" id="KW-0812">Transmembrane</keyword>
<dbReference type="PANTHER" id="PTHR23028">
    <property type="entry name" value="ACETYLTRANSFERASE"/>
    <property type="match status" value="1"/>
</dbReference>
<organism evidence="3 4">
    <name type="scientific">Photobacterium aphoticum</name>
    <dbReference type="NCBI Taxonomy" id="754436"/>
    <lineage>
        <taxon>Bacteria</taxon>
        <taxon>Pseudomonadati</taxon>
        <taxon>Pseudomonadota</taxon>
        <taxon>Gammaproteobacteria</taxon>
        <taxon>Vibrionales</taxon>
        <taxon>Vibrionaceae</taxon>
        <taxon>Photobacterium</taxon>
    </lineage>
</organism>
<feature type="domain" description="Acyltransferase 3" evidence="2">
    <location>
        <begin position="6"/>
        <end position="88"/>
    </location>
</feature>
<dbReference type="PANTHER" id="PTHR23028:SF53">
    <property type="entry name" value="ACYL_TRANSF_3 DOMAIN-CONTAINING PROTEIN"/>
    <property type="match status" value="1"/>
</dbReference>
<protein>
    <submittedName>
        <fullName evidence="3">O-antigen acetylase</fullName>
    </submittedName>
</protein>